<dbReference type="AlphaFoldDB" id="A0AAD2D8V7"/>
<name>A0AAD2D8V7_EUPCR</name>
<feature type="compositionally biased region" description="Basic residues" evidence="1">
    <location>
        <begin position="498"/>
        <end position="509"/>
    </location>
</feature>
<dbReference type="Proteomes" id="UP001295684">
    <property type="component" value="Unassembled WGS sequence"/>
</dbReference>
<evidence type="ECO:0000313" key="3">
    <source>
        <dbReference type="Proteomes" id="UP001295684"/>
    </source>
</evidence>
<protein>
    <submittedName>
        <fullName evidence="2">Uncharacterized protein</fullName>
    </submittedName>
</protein>
<feature type="region of interest" description="Disordered" evidence="1">
    <location>
        <begin position="489"/>
        <end position="516"/>
    </location>
</feature>
<gene>
    <name evidence="2" type="ORF">ECRASSUSDP1_LOCUS26755</name>
</gene>
<feature type="region of interest" description="Disordered" evidence="1">
    <location>
        <begin position="384"/>
        <end position="406"/>
    </location>
</feature>
<evidence type="ECO:0000313" key="2">
    <source>
        <dbReference type="EMBL" id="CAI2385207.1"/>
    </source>
</evidence>
<feature type="region of interest" description="Disordered" evidence="1">
    <location>
        <begin position="1"/>
        <end position="20"/>
    </location>
</feature>
<evidence type="ECO:0000256" key="1">
    <source>
        <dbReference type="SAM" id="MobiDB-lite"/>
    </source>
</evidence>
<proteinExistence type="predicted"/>
<feature type="compositionally biased region" description="Basic residues" evidence="1">
    <location>
        <begin position="388"/>
        <end position="405"/>
    </location>
</feature>
<dbReference type="EMBL" id="CAMPGE010027588">
    <property type="protein sequence ID" value="CAI2385207.1"/>
    <property type="molecule type" value="Genomic_DNA"/>
</dbReference>
<organism evidence="2 3">
    <name type="scientific">Euplotes crassus</name>
    <dbReference type="NCBI Taxonomy" id="5936"/>
    <lineage>
        <taxon>Eukaryota</taxon>
        <taxon>Sar</taxon>
        <taxon>Alveolata</taxon>
        <taxon>Ciliophora</taxon>
        <taxon>Intramacronucleata</taxon>
        <taxon>Spirotrichea</taxon>
        <taxon>Hypotrichia</taxon>
        <taxon>Euplotida</taxon>
        <taxon>Euplotidae</taxon>
        <taxon>Moneuplotes</taxon>
    </lineage>
</organism>
<keyword evidence="3" id="KW-1185">Reference proteome</keyword>
<comment type="caution">
    <text evidence="2">The sequence shown here is derived from an EMBL/GenBank/DDBJ whole genome shotgun (WGS) entry which is preliminary data.</text>
</comment>
<reference evidence="2" key="1">
    <citation type="submission" date="2023-07" db="EMBL/GenBank/DDBJ databases">
        <authorList>
            <consortium name="AG Swart"/>
            <person name="Singh M."/>
            <person name="Singh A."/>
            <person name="Seah K."/>
            <person name="Emmerich C."/>
        </authorList>
    </citation>
    <scope>NUCLEOTIDE SEQUENCE</scope>
    <source>
        <strain evidence="2">DP1</strain>
    </source>
</reference>
<accession>A0AAD2D8V7</accession>
<sequence length="516" mass="59026">MRDEGIHSRSKANRRRSESREPEIVIQDHIFMINESKMMSTVREDSEYEIVVEESDTISNGRHLDGYRDGDDESDKYFCPFTGAHFEFSEITRKLKKVLRRRSKGLSLKSSNKLSLWGELTKTSLEADLKTKDMMNTKIFQTQNSIGTVISTMTNPKDLEIRTIETLENSKQSKVFDKENSYQDQFKLSKKSHLNQLGMLGSNFATEDLKIVKKQASPLGIYAESGTFDEFCKSINGKFSTSMIKGEKNKRILIPKNSIKTPSKSSKKKGLKGKVRKGAESCRIEKYLKNAEKFSYPGSSLSIQHAESTQLSTIDSKKMKIFQKNKIFNSTNLSKMIKKKKYSRKMKSGEYRLGSEINLTNCKNYDRVKIKGLFKSKCIPVKTALPHNNKRKSSSKSKSKSKGPKVKYQLSSYAVKLKKGAKKDPSLNGLSTREKSSKVSHIFDFNLVNNFKSVPKKKVTKRSLEKKAFKKLNFKKKLKQKTTFDFANVQGTTNTKKEKVRSKSRSKKRQSIEHCQ</sequence>